<dbReference type="AlphaFoldDB" id="A0AA42C716"/>
<feature type="transmembrane region" description="Helical" evidence="8">
    <location>
        <begin position="87"/>
        <end position="104"/>
    </location>
</feature>
<dbReference type="EMBL" id="JAPAAF010000001">
    <property type="protein sequence ID" value="MCW0481111.1"/>
    <property type="molecule type" value="Genomic_DNA"/>
</dbReference>
<protein>
    <submittedName>
        <fullName evidence="10">Glycosyltransferase family 39 protein</fullName>
        <ecNumber evidence="10">2.4.-.-</ecNumber>
    </submittedName>
</protein>
<feature type="transmembrane region" description="Helical" evidence="8">
    <location>
        <begin position="162"/>
        <end position="194"/>
    </location>
</feature>
<keyword evidence="2" id="KW-1003">Cell membrane</keyword>
<dbReference type="EC" id="2.4.-.-" evidence="10"/>
<feature type="transmembrane region" description="Helical" evidence="8">
    <location>
        <begin position="206"/>
        <end position="224"/>
    </location>
</feature>
<evidence type="ECO:0000256" key="8">
    <source>
        <dbReference type="SAM" id="Phobius"/>
    </source>
</evidence>
<feature type="transmembrane region" description="Helical" evidence="8">
    <location>
        <begin position="264"/>
        <end position="282"/>
    </location>
</feature>
<feature type="domain" description="Glycosyltransferase RgtA/B/C/D-like" evidence="9">
    <location>
        <begin position="63"/>
        <end position="221"/>
    </location>
</feature>
<keyword evidence="7 8" id="KW-0472">Membrane</keyword>
<evidence type="ECO:0000256" key="4">
    <source>
        <dbReference type="ARBA" id="ARBA00022679"/>
    </source>
</evidence>
<keyword evidence="11" id="KW-1185">Reference proteome</keyword>
<dbReference type="InterPro" id="IPR050297">
    <property type="entry name" value="LipidA_mod_glycosyltrf_83"/>
</dbReference>
<dbReference type="PANTHER" id="PTHR33908:SF3">
    <property type="entry name" value="UNDECAPRENYL PHOSPHATE-ALPHA-4-AMINO-4-DEOXY-L-ARABINOSE ARABINOSYL TRANSFERASE"/>
    <property type="match status" value="1"/>
</dbReference>
<feature type="transmembrane region" description="Helical" evidence="8">
    <location>
        <begin position="294"/>
        <end position="312"/>
    </location>
</feature>
<evidence type="ECO:0000259" key="9">
    <source>
        <dbReference type="Pfam" id="PF13231"/>
    </source>
</evidence>
<evidence type="ECO:0000313" key="11">
    <source>
        <dbReference type="Proteomes" id="UP001163821"/>
    </source>
</evidence>
<evidence type="ECO:0000256" key="7">
    <source>
        <dbReference type="ARBA" id="ARBA00023136"/>
    </source>
</evidence>
<dbReference type="Proteomes" id="UP001163821">
    <property type="component" value="Unassembled WGS sequence"/>
</dbReference>
<feature type="transmembrane region" description="Helical" evidence="8">
    <location>
        <begin position="378"/>
        <end position="395"/>
    </location>
</feature>
<keyword evidence="3 10" id="KW-0328">Glycosyltransferase</keyword>
<reference evidence="10" key="1">
    <citation type="submission" date="2022-10" db="EMBL/GenBank/DDBJ databases">
        <title>Gaoshiqiia sediminis gen. nov., sp. nov., isolated from coastal sediment.</title>
        <authorList>
            <person name="Yu W.X."/>
            <person name="Mu D.S."/>
            <person name="Du J.Z."/>
            <person name="Liang Y.Q."/>
        </authorList>
    </citation>
    <scope>NUCLEOTIDE SEQUENCE</scope>
    <source>
        <strain evidence="10">A06</strain>
    </source>
</reference>
<evidence type="ECO:0000256" key="5">
    <source>
        <dbReference type="ARBA" id="ARBA00022692"/>
    </source>
</evidence>
<dbReference type="PANTHER" id="PTHR33908">
    <property type="entry name" value="MANNOSYLTRANSFERASE YKCB-RELATED"/>
    <property type="match status" value="1"/>
</dbReference>
<sequence length="542" mass="61471">MFERNKLSFIAIFALLLALAAYYFGLFIDLTGDAGKYAAIARHITESGDYINLKIHGDAYDQKPPLLFWLAALGFKIGGLNNPSFKIFPVLYGFLGIFFTYKLGQSLYNKRTGQLAASMLFFSQFYFLYCMDIHTDLLLQANVALAIWQLSEYLKRRKALNFILAFTGIGLAMMSKGPIGGAVPAFALGAHLLLKGDFKQLFHPKWLAGITISLLVASPAFIGLQNQFGPEGLRFFFWTNNVGRISGEYVGNNTDHLFYIHNLLYLYAPWSLLLFASIFFEFKAIVSNPLKQQEHFLLGGIWVYFIIISLARGKAPNYIFILVPMLSVLTAKWTVHFLNKPESKELKTIQLFQGISFGLIAFFLLALIIYLFPSGNPFYWVLLLAVGTACLFIYLQKGFVTEKLLLPSVLLIALTNLYLNRQVFPYTFSFQSSVETARLFNEQAGPDEQLYNYLYDQYELFFYGKANATQIKDKSQLLETLQRPGSWIYTTPAGLDSIRQTGIAAKNIIPLKNKNMNRTGIKFIIPQLRESSLDTMYLVRTN</sequence>
<keyword evidence="5 8" id="KW-0812">Transmembrane</keyword>
<feature type="transmembrane region" description="Helical" evidence="8">
    <location>
        <begin position="7"/>
        <end position="28"/>
    </location>
</feature>
<feature type="transmembrane region" description="Helical" evidence="8">
    <location>
        <begin position="351"/>
        <end position="372"/>
    </location>
</feature>
<accession>A0AA42C716</accession>
<keyword evidence="4 10" id="KW-0808">Transferase</keyword>
<keyword evidence="6 8" id="KW-1133">Transmembrane helix</keyword>
<feature type="transmembrane region" description="Helical" evidence="8">
    <location>
        <begin position="318"/>
        <end position="339"/>
    </location>
</feature>
<dbReference type="InterPro" id="IPR038731">
    <property type="entry name" value="RgtA/B/C-like"/>
</dbReference>
<evidence type="ECO:0000256" key="3">
    <source>
        <dbReference type="ARBA" id="ARBA00022676"/>
    </source>
</evidence>
<evidence type="ECO:0000256" key="6">
    <source>
        <dbReference type="ARBA" id="ARBA00022989"/>
    </source>
</evidence>
<evidence type="ECO:0000256" key="2">
    <source>
        <dbReference type="ARBA" id="ARBA00022475"/>
    </source>
</evidence>
<dbReference type="RefSeq" id="WP_282589716.1">
    <property type="nucleotide sequence ID" value="NZ_JAPAAF010000001.1"/>
</dbReference>
<dbReference type="Pfam" id="PF13231">
    <property type="entry name" value="PMT_2"/>
    <property type="match status" value="1"/>
</dbReference>
<comment type="caution">
    <text evidence="10">The sequence shown here is derived from an EMBL/GenBank/DDBJ whole genome shotgun (WGS) entry which is preliminary data.</text>
</comment>
<dbReference type="GO" id="GO:0010041">
    <property type="term" value="P:response to iron(III) ion"/>
    <property type="evidence" value="ECO:0007669"/>
    <property type="project" value="TreeGrafter"/>
</dbReference>
<gene>
    <name evidence="10" type="ORF">N2K84_00110</name>
</gene>
<name>A0AA42C716_9BACT</name>
<comment type="subcellular location">
    <subcellularLocation>
        <location evidence="1">Cell membrane</location>
        <topology evidence="1">Multi-pass membrane protein</topology>
    </subcellularLocation>
</comment>
<dbReference type="GO" id="GO:0016763">
    <property type="term" value="F:pentosyltransferase activity"/>
    <property type="evidence" value="ECO:0007669"/>
    <property type="project" value="TreeGrafter"/>
</dbReference>
<evidence type="ECO:0000256" key="1">
    <source>
        <dbReference type="ARBA" id="ARBA00004651"/>
    </source>
</evidence>
<evidence type="ECO:0000313" key="10">
    <source>
        <dbReference type="EMBL" id="MCW0481111.1"/>
    </source>
</evidence>
<dbReference type="GO" id="GO:0009103">
    <property type="term" value="P:lipopolysaccharide biosynthetic process"/>
    <property type="evidence" value="ECO:0007669"/>
    <property type="project" value="UniProtKB-ARBA"/>
</dbReference>
<proteinExistence type="predicted"/>
<organism evidence="10 11">
    <name type="scientific">Gaoshiqia sediminis</name>
    <dbReference type="NCBI Taxonomy" id="2986998"/>
    <lineage>
        <taxon>Bacteria</taxon>
        <taxon>Pseudomonadati</taxon>
        <taxon>Bacteroidota</taxon>
        <taxon>Bacteroidia</taxon>
        <taxon>Marinilabiliales</taxon>
        <taxon>Prolixibacteraceae</taxon>
        <taxon>Gaoshiqia</taxon>
    </lineage>
</organism>
<dbReference type="GO" id="GO:0005886">
    <property type="term" value="C:plasma membrane"/>
    <property type="evidence" value="ECO:0007669"/>
    <property type="project" value="UniProtKB-SubCell"/>
</dbReference>